<comment type="caution">
    <text evidence="2">The sequence shown here is derived from an EMBL/GenBank/DDBJ whole genome shotgun (WGS) entry which is preliminary data.</text>
</comment>
<dbReference type="AlphaFoldDB" id="A0AAN8N2K3"/>
<evidence type="ECO:0000313" key="2">
    <source>
        <dbReference type="EMBL" id="KAK6497259.1"/>
    </source>
</evidence>
<dbReference type="EMBL" id="JAVHJM010000015">
    <property type="protein sequence ID" value="KAK6497259.1"/>
    <property type="molecule type" value="Genomic_DNA"/>
</dbReference>
<reference evidence="2 3" key="1">
    <citation type="submission" date="2019-10" db="EMBL/GenBank/DDBJ databases">
        <authorList>
            <person name="Palmer J.M."/>
        </authorList>
    </citation>
    <scope>NUCLEOTIDE SEQUENCE [LARGE SCALE GENOMIC DNA]</scope>
    <source>
        <strain evidence="2 3">TWF506</strain>
    </source>
</reference>
<organism evidence="2 3">
    <name type="scientific">Arthrobotrys conoides</name>
    <dbReference type="NCBI Taxonomy" id="74498"/>
    <lineage>
        <taxon>Eukaryota</taxon>
        <taxon>Fungi</taxon>
        <taxon>Dikarya</taxon>
        <taxon>Ascomycota</taxon>
        <taxon>Pezizomycotina</taxon>
        <taxon>Orbiliomycetes</taxon>
        <taxon>Orbiliales</taxon>
        <taxon>Orbiliaceae</taxon>
        <taxon>Arthrobotrys</taxon>
    </lineage>
</organism>
<protein>
    <submittedName>
        <fullName evidence="2">Uncharacterized protein</fullName>
    </submittedName>
</protein>
<proteinExistence type="predicted"/>
<evidence type="ECO:0000256" key="1">
    <source>
        <dbReference type="SAM" id="MobiDB-lite"/>
    </source>
</evidence>
<name>A0AAN8N2K3_9PEZI</name>
<sequence>MLPDVSFASPMSETEEPRPESTSELPTFGPAAKANVAWSLPGTSPLCTTNTKPLEDGNWKRWSVVVRGLLDRKDLGHGHLQTESYFSPP</sequence>
<keyword evidence="3" id="KW-1185">Reference proteome</keyword>
<gene>
    <name evidence="2" type="ORF">TWF506_004732</name>
</gene>
<feature type="region of interest" description="Disordered" evidence="1">
    <location>
        <begin position="1"/>
        <end position="30"/>
    </location>
</feature>
<accession>A0AAN8N2K3</accession>
<dbReference type="Proteomes" id="UP001307849">
    <property type="component" value="Unassembled WGS sequence"/>
</dbReference>
<evidence type="ECO:0000313" key="3">
    <source>
        <dbReference type="Proteomes" id="UP001307849"/>
    </source>
</evidence>